<evidence type="ECO:0000256" key="1">
    <source>
        <dbReference type="ARBA" id="ARBA00022722"/>
    </source>
</evidence>
<evidence type="ECO:0000256" key="2">
    <source>
        <dbReference type="ARBA" id="ARBA00022801"/>
    </source>
</evidence>
<dbReference type="FunFam" id="3.40.50.1010:FF:000037">
    <property type="entry name" value="Rad2-like endonuclease, putative (AFU_orthologue AFUA_3G13260)"/>
    <property type="match status" value="1"/>
</dbReference>
<feature type="compositionally biased region" description="Polar residues" evidence="3">
    <location>
        <begin position="552"/>
        <end position="565"/>
    </location>
</feature>
<dbReference type="Proteomes" id="UP000326924">
    <property type="component" value="Unassembled WGS sequence"/>
</dbReference>
<reference evidence="6 7" key="1">
    <citation type="submission" date="2019-09" db="EMBL/GenBank/DDBJ databases">
        <title>Draft genome of the ectomycorrhizal ascomycete Sphaerosporella brunnea.</title>
        <authorList>
            <consortium name="DOE Joint Genome Institute"/>
            <person name="Benucci G.M."/>
            <person name="Marozzi G."/>
            <person name="Antonielli L."/>
            <person name="Sanchez S."/>
            <person name="Marco P."/>
            <person name="Wang X."/>
            <person name="Falini L.B."/>
            <person name="Barry K."/>
            <person name="Haridas S."/>
            <person name="Lipzen A."/>
            <person name="Labutti K."/>
            <person name="Grigoriev I.V."/>
            <person name="Murat C."/>
            <person name="Martin F."/>
            <person name="Albertini E."/>
            <person name="Donnini D."/>
            <person name="Bonito G."/>
        </authorList>
    </citation>
    <scope>NUCLEOTIDE SEQUENCE [LARGE SCALE GENOMIC DNA]</scope>
    <source>
        <strain evidence="6 7">Sb_GMNB300</strain>
    </source>
</reference>
<proteinExistence type="predicted"/>
<dbReference type="GO" id="GO:0006281">
    <property type="term" value="P:DNA repair"/>
    <property type="evidence" value="ECO:0007669"/>
    <property type="project" value="UniProtKB-ARBA"/>
</dbReference>
<dbReference type="Pfam" id="PF18380">
    <property type="entry name" value="GEN1_C"/>
    <property type="match status" value="1"/>
</dbReference>
<feature type="compositionally biased region" description="Low complexity" evidence="3">
    <location>
        <begin position="451"/>
        <end position="474"/>
    </location>
</feature>
<keyword evidence="2" id="KW-0378">Hydrolase</keyword>
<dbReference type="OrthoDB" id="2959108at2759"/>
<dbReference type="InterPro" id="IPR006084">
    <property type="entry name" value="XPG/Rad2"/>
</dbReference>
<dbReference type="InterPro" id="IPR006085">
    <property type="entry name" value="XPG_DNA_repair_N"/>
</dbReference>
<feature type="domain" description="XPG-I" evidence="4">
    <location>
        <begin position="109"/>
        <end position="183"/>
    </location>
</feature>
<dbReference type="SUPFAM" id="SSF47807">
    <property type="entry name" value="5' to 3' exonuclease, C-terminal subdomain"/>
    <property type="match status" value="1"/>
</dbReference>
<feature type="compositionally biased region" description="Polar residues" evidence="3">
    <location>
        <begin position="590"/>
        <end position="619"/>
    </location>
</feature>
<dbReference type="GO" id="GO:0017108">
    <property type="term" value="F:5'-flap endonuclease activity"/>
    <property type="evidence" value="ECO:0007669"/>
    <property type="project" value="TreeGrafter"/>
</dbReference>
<dbReference type="Gene3D" id="1.10.150.20">
    <property type="entry name" value="5' to 3' exonuclease, C-terminal subdomain"/>
    <property type="match status" value="1"/>
</dbReference>
<dbReference type="CDD" id="cd09870">
    <property type="entry name" value="PIN_YEN1"/>
    <property type="match status" value="1"/>
</dbReference>
<evidence type="ECO:0000259" key="4">
    <source>
        <dbReference type="SMART" id="SM00484"/>
    </source>
</evidence>
<dbReference type="InterPro" id="IPR006086">
    <property type="entry name" value="XPG-I_dom"/>
</dbReference>
<dbReference type="PANTHER" id="PTHR11081:SF75">
    <property type="entry name" value="ENDONUCLEASE, PUTATIVE (AFU_ORTHOLOGUE AFUA_3G13260)-RELATED"/>
    <property type="match status" value="1"/>
</dbReference>
<dbReference type="InParanoid" id="A0A5J5EQQ9"/>
<evidence type="ECO:0000259" key="5">
    <source>
        <dbReference type="SMART" id="SM00485"/>
    </source>
</evidence>
<feature type="compositionally biased region" description="Polar residues" evidence="3">
    <location>
        <begin position="517"/>
        <end position="534"/>
    </location>
</feature>
<comment type="caution">
    <text evidence="6">The sequence shown here is derived from an EMBL/GenBank/DDBJ whole genome shotgun (WGS) entry which is preliminary data.</text>
</comment>
<feature type="compositionally biased region" description="Low complexity" evidence="3">
    <location>
        <begin position="785"/>
        <end position="819"/>
    </location>
</feature>
<evidence type="ECO:0008006" key="8">
    <source>
        <dbReference type="Google" id="ProtNLM"/>
    </source>
</evidence>
<dbReference type="AlphaFoldDB" id="A0A5J5EQQ9"/>
<feature type="region of interest" description="Disordered" evidence="3">
    <location>
        <begin position="444"/>
        <end position="653"/>
    </location>
</feature>
<dbReference type="InterPro" id="IPR036279">
    <property type="entry name" value="5-3_exonuclease_C_sf"/>
</dbReference>
<sequence>MGIPGLYAELGPGERVSLAKYAAEHYTRTGRRLRLAVDASIWSFQVQSGKGGSNPALRTVYYRILRLLSHNITPLFVFDGPHRPSFKRGNKTNTQLTPSLVRLSKKLLKLFGCPFHTAPGEAEAECALLNREGIVDAVLSEDVDTLMFGAKVVIRKWSSEGKSNTPTHVTCHRTEKIDKEIGITREGMVLIALMRGGDYLPEGVPGCGIKTAVEAAKAGFGKDLFAVRNDEGRLAAWRDRLRNEMATNKSGYFKRRNGKAVVPAGFPNQEILGYYAEPAVSDAETVERLREAIDWNAEVDAVALREYARDTFEWRGPGGAAKFVRTLAPVLLAKRVWNGDLDTCKLISALHGRRDHVSTDGLQEIRISYTPVEVVPIDKALEEEDEKVEAQEQAGVLDDDDAALMNDGEGGTNWDPYMPERIWVLEALLARGIQDRIEEYDNAKAAKTKPKTTTTTTARKTTTKTTTTKSAASKDGMAQSSMDRYVKASKSGAAAKTTKEAARPAASRPVTKPQAPTFATTKRTERTVPSTTVGKSAAPAKVPFTFKDPIARSSTTQPKPKTNVTKRLEPSRLITSPAAPRAASVASQSKTSRPASVAASSPIKSAATSKATTSLQTKRVVSAAVNARKPTVPKTTKALKQPVPPAEKPHKRTEAPPLRINTQQPEAEVPLDTQQPATIPSVERSGSPVEGLAKRIEAIDLTTPTPARPSTPEHLQIEQIQQQSPLNSVARWIESTRLANSNSPPYPVSPLQIRRPLVERTPPPRRQANGTVAALMRNFETISISSSPAPASTSARTPLPPATTTGTTTSSDAAPTTPIKLVAPPADPDAVQNSPFVEVKRRGKVDGKSLEEDMGVLKKSAGNMVVQQPQPQPAGINIALKEWVSGGWEEVQDGERSGAWKVLQGVEVVDLTGA</sequence>
<keyword evidence="7" id="KW-1185">Reference proteome</keyword>
<feature type="region of interest" description="Disordered" evidence="3">
    <location>
        <begin position="785"/>
        <end position="833"/>
    </location>
</feature>
<evidence type="ECO:0000313" key="7">
    <source>
        <dbReference type="Proteomes" id="UP000326924"/>
    </source>
</evidence>
<keyword evidence="1" id="KW-0540">Nuclease</keyword>
<feature type="compositionally biased region" description="Low complexity" evidence="3">
    <location>
        <begin position="576"/>
        <end position="589"/>
    </location>
</feature>
<dbReference type="EMBL" id="VXIS01000154">
    <property type="protein sequence ID" value="KAA8900439.1"/>
    <property type="molecule type" value="Genomic_DNA"/>
</dbReference>
<dbReference type="CDD" id="cd09906">
    <property type="entry name" value="H3TH_YEN1"/>
    <property type="match status" value="1"/>
</dbReference>
<evidence type="ECO:0000256" key="3">
    <source>
        <dbReference type="SAM" id="MobiDB-lite"/>
    </source>
</evidence>
<dbReference type="SMART" id="SM00485">
    <property type="entry name" value="XPGN"/>
    <property type="match status" value="1"/>
</dbReference>
<feature type="domain" description="XPG N-terminal" evidence="5">
    <location>
        <begin position="1"/>
        <end position="109"/>
    </location>
</feature>
<name>A0A5J5EQQ9_9PEZI</name>
<dbReference type="PRINTS" id="PR00853">
    <property type="entry name" value="XPGRADSUPER"/>
</dbReference>
<dbReference type="InterPro" id="IPR037316">
    <property type="entry name" value="Yen1_H3TH"/>
</dbReference>
<dbReference type="InterPro" id="IPR041177">
    <property type="entry name" value="GEN1_C"/>
</dbReference>
<accession>A0A5J5EQQ9</accession>
<gene>
    <name evidence="6" type="ORF">FN846DRAFT_988954</name>
</gene>
<protein>
    <recommendedName>
        <fullName evidence="8">XPG-I domain-containing protein</fullName>
    </recommendedName>
</protein>
<dbReference type="SMART" id="SM00484">
    <property type="entry name" value="XPGI"/>
    <property type="match status" value="1"/>
</dbReference>
<dbReference type="Pfam" id="PF00752">
    <property type="entry name" value="XPG_N"/>
    <property type="match status" value="1"/>
</dbReference>
<dbReference type="PANTHER" id="PTHR11081">
    <property type="entry name" value="FLAP ENDONUCLEASE FAMILY MEMBER"/>
    <property type="match status" value="1"/>
</dbReference>
<dbReference type="Gene3D" id="3.40.50.1010">
    <property type="entry name" value="5'-nuclease"/>
    <property type="match status" value="2"/>
</dbReference>
<dbReference type="InterPro" id="IPR029060">
    <property type="entry name" value="PIN-like_dom_sf"/>
</dbReference>
<evidence type="ECO:0000313" key="6">
    <source>
        <dbReference type="EMBL" id="KAA8900439.1"/>
    </source>
</evidence>
<dbReference type="GO" id="GO:0008821">
    <property type="term" value="F:crossover junction DNA endonuclease activity"/>
    <property type="evidence" value="ECO:0007669"/>
    <property type="project" value="InterPro"/>
</dbReference>
<dbReference type="Pfam" id="PF00867">
    <property type="entry name" value="XPG_I"/>
    <property type="match status" value="1"/>
</dbReference>
<organism evidence="6 7">
    <name type="scientific">Sphaerosporella brunnea</name>
    <dbReference type="NCBI Taxonomy" id="1250544"/>
    <lineage>
        <taxon>Eukaryota</taxon>
        <taxon>Fungi</taxon>
        <taxon>Dikarya</taxon>
        <taxon>Ascomycota</taxon>
        <taxon>Pezizomycotina</taxon>
        <taxon>Pezizomycetes</taxon>
        <taxon>Pezizales</taxon>
        <taxon>Pyronemataceae</taxon>
        <taxon>Sphaerosporella</taxon>
    </lineage>
</organism>
<dbReference type="SUPFAM" id="SSF88723">
    <property type="entry name" value="PIN domain-like"/>
    <property type="match status" value="1"/>
</dbReference>